<name>A0A8A1MJP1_AJECA</name>
<dbReference type="EMBL" id="CP069114">
    <property type="protein sequence ID" value="QSS64824.1"/>
    <property type="molecule type" value="Genomic_DNA"/>
</dbReference>
<sequence>MRAVVSTTTDKCRFTFSTLSCCCGGLQLFGELPIVLQSTSTSSARREQPSISRCGRRFAHTSNSYPLESEPDLSWPTTPTFSPYDIFKLSKAECYSKTRYYDLVKLYHPDLQNKDHPLFKNVPEAIRLHRYRLIVAAHEILSDPAKREAYDRNGHGWHHRSELFAQKAPRRMDVRYERGMGGDDSIYRNATWEDWERWHRRHDQNQSEASTVSHGTFASFLILLMLFGGVGQAVSIGNYSSHVADRARESHEKCAKFLHSRRQQTIAQVDSFDSGLQSFLIRRDPYGYGLKEEEEETYRKVLSPNNKSHALHAIETPSPPPEKPPEIARG</sequence>
<dbReference type="AlphaFoldDB" id="A0A8A1MJP1"/>
<protein>
    <submittedName>
        <fullName evidence="3">DnaJ domain containing protein</fullName>
    </submittedName>
</protein>
<dbReference type="InterPro" id="IPR036869">
    <property type="entry name" value="J_dom_sf"/>
</dbReference>
<evidence type="ECO:0000313" key="3">
    <source>
        <dbReference type="EMBL" id="QSS64824.1"/>
    </source>
</evidence>
<evidence type="ECO:0000313" key="4">
    <source>
        <dbReference type="Proteomes" id="UP000663671"/>
    </source>
</evidence>
<evidence type="ECO:0000256" key="1">
    <source>
        <dbReference type="SAM" id="MobiDB-lite"/>
    </source>
</evidence>
<reference evidence="3" key="1">
    <citation type="submission" date="2021-01" db="EMBL/GenBank/DDBJ databases">
        <title>Chromosome-level genome assembly of a human fungal pathogen reveals clustering of transcriptionally co-regulated genes.</title>
        <authorList>
            <person name="Voorhies M."/>
            <person name="Cohen S."/>
            <person name="Shea T.P."/>
            <person name="Petrus S."/>
            <person name="Munoz J.F."/>
            <person name="Poplawski S."/>
            <person name="Goldman W.E."/>
            <person name="Michael T."/>
            <person name="Cuomo C.A."/>
            <person name="Sil A."/>
            <person name="Beyhan S."/>
        </authorList>
    </citation>
    <scope>NUCLEOTIDE SEQUENCE</scope>
    <source>
        <strain evidence="3">WU24</strain>
    </source>
</reference>
<dbReference type="Gene3D" id="1.10.287.110">
    <property type="entry name" value="DnaJ domain"/>
    <property type="match status" value="1"/>
</dbReference>
<feature type="domain" description="J" evidence="2">
    <location>
        <begin position="79"/>
        <end position="154"/>
    </location>
</feature>
<dbReference type="PROSITE" id="PS50076">
    <property type="entry name" value="DNAJ_2"/>
    <property type="match status" value="1"/>
</dbReference>
<dbReference type="VEuPathDB" id="FungiDB:I7I51_01898"/>
<organism evidence="3 4">
    <name type="scientific">Ajellomyces capsulatus</name>
    <name type="common">Darling's disease fungus</name>
    <name type="synonym">Histoplasma capsulatum</name>
    <dbReference type="NCBI Taxonomy" id="5037"/>
    <lineage>
        <taxon>Eukaryota</taxon>
        <taxon>Fungi</taxon>
        <taxon>Dikarya</taxon>
        <taxon>Ascomycota</taxon>
        <taxon>Pezizomycotina</taxon>
        <taxon>Eurotiomycetes</taxon>
        <taxon>Eurotiomycetidae</taxon>
        <taxon>Onygenales</taxon>
        <taxon>Ajellomycetaceae</taxon>
        <taxon>Histoplasma</taxon>
    </lineage>
</organism>
<dbReference type="InterPro" id="IPR018253">
    <property type="entry name" value="DnaJ_domain_CS"/>
</dbReference>
<evidence type="ECO:0000259" key="2">
    <source>
        <dbReference type="PROSITE" id="PS50076"/>
    </source>
</evidence>
<dbReference type="PROSITE" id="PS00636">
    <property type="entry name" value="DNAJ_1"/>
    <property type="match status" value="1"/>
</dbReference>
<dbReference type="Pfam" id="PF00226">
    <property type="entry name" value="DnaJ"/>
    <property type="match status" value="1"/>
</dbReference>
<gene>
    <name evidence="3" type="ORF">I7I51_01898</name>
</gene>
<proteinExistence type="predicted"/>
<dbReference type="CDD" id="cd06257">
    <property type="entry name" value="DnaJ"/>
    <property type="match status" value="1"/>
</dbReference>
<dbReference type="InterPro" id="IPR001623">
    <property type="entry name" value="DnaJ_domain"/>
</dbReference>
<accession>A0A8A1MJP1</accession>
<dbReference type="SUPFAM" id="SSF46565">
    <property type="entry name" value="Chaperone J-domain"/>
    <property type="match status" value="1"/>
</dbReference>
<feature type="region of interest" description="Disordered" evidence="1">
    <location>
        <begin position="306"/>
        <end position="330"/>
    </location>
</feature>
<dbReference type="Proteomes" id="UP000663671">
    <property type="component" value="Chromosome 1"/>
</dbReference>
<dbReference type="PRINTS" id="PR00625">
    <property type="entry name" value="JDOMAIN"/>
</dbReference>
<dbReference type="OrthoDB" id="17458at2759"/>